<dbReference type="Proteomes" id="UP000321291">
    <property type="component" value="Chromosome"/>
</dbReference>
<feature type="transmembrane region" description="Helical" evidence="1">
    <location>
        <begin position="55"/>
        <end position="80"/>
    </location>
</feature>
<keyword evidence="1" id="KW-0812">Transmembrane</keyword>
<organism evidence="2 3">
    <name type="scientific">Arachidicoccus ginsenosidivorans</name>
    <dbReference type="NCBI Taxonomy" id="496057"/>
    <lineage>
        <taxon>Bacteria</taxon>
        <taxon>Pseudomonadati</taxon>
        <taxon>Bacteroidota</taxon>
        <taxon>Chitinophagia</taxon>
        <taxon>Chitinophagales</taxon>
        <taxon>Chitinophagaceae</taxon>
        <taxon>Arachidicoccus</taxon>
    </lineage>
</organism>
<reference evidence="2 3" key="1">
    <citation type="journal article" date="2017" name="Int. J. Syst. Evol. Microbiol.">
        <title>Arachidicoccus ginsenosidivorans sp. nov., with ginsenoside-converting activity isolated from ginseng cultivating soil.</title>
        <authorList>
            <person name="Siddiqi M.Z."/>
            <person name="Aslam Z."/>
            <person name="Im W.T."/>
        </authorList>
    </citation>
    <scope>NUCLEOTIDE SEQUENCE [LARGE SCALE GENOMIC DNA]</scope>
    <source>
        <strain evidence="2 3">Gsoil 809</strain>
    </source>
</reference>
<evidence type="ECO:0000313" key="3">
    <source>
        <dbReference type="Proteomes" id="UP000321291"/>
    </source>
</evidence>
<keyword evidence="1" id="KW-0472">Membrane</keyword>
<sequence length="104" mass="11492">MNLFAMSSPGLIMIGIGIAIKYFVKRRRFYRRNQYGMEVYKNFASASANGCLNKLASLLGTACILIGILLSFGGCMSKIWHPANGSAVELHPTWHKAEKRPNGN</sequence>
<gene>
    <name evidence="2" type="ORF">FSB73_19875</name>
</gene>
<dbReference type="EMBL" id="CP042434">
    <property type="protein sequence ID" value="QEC73586.1"/>
    <property type="molecule type" value="Genomic_DNA"/>
</dbReference>
<keyword evidence="3" id="KW-1185">Reference proteome</keyword>
<protein>
    <submittedName>
        <fullName evidence="2">Uncharacterized protein</fullName>
    </submittedName>
</protein>
<dbReference type="KEGG" id="agi:FSB73_19875"/>
<feature type="transmembrane region" description="Helical" evidence="1">
    <location>
        <begin position="6"/>
        <end position="24"/>
    </location>
</feature>
<evidence type="ECO:0000313" key="2">
    <source>
        <dbReference type="EMBL" id="QEC73586.1"/>
    </source>
</evidence>
<dbReference type="AlphaFoldDB" id="A0A5B8VS94"/>
<keyword evidence="1" id="KW-1133">Transmembrane helix</keyword>
<name>A0A5B8VS94_9BACT</name>
<evidence type="ECO:0000256" key="1">
    <source>
        <dbReference type="SAM" id="Phobius"/>
    </source>
</evidence>
<accession>A0A5B8VS94</accession>
<dbReference type="RefSeq" id="WP_146786268.1">
    <property type="nucleotide sequence ID" value="NZ_CP042434.1"/>
</dbReference>
<proteinExistence type="predicted"/>